<dbReference type="PANTHER" id="PTHR12526">
    <property type="entry name" value="GLYCOSYLTRANSFERASE"/>
    <property type="match status" value="1"/>
</dbReference>
<evidence type="ECO:0000256" key="1">
    <source>
        <dbReference type="ARBA" id="ARBA00022676"/>
    </source>
</evidence>
<protein>
    <submittedName>
        <fullName evidence="3">Glycosyl transferase family 1</fullName>
    </submittedName>
</protein>
<dbReference type="EMBL" id="FCOL02000060">
    <property type="protein sequence ID" value="SAL81207.1"/>
    <property type="molecule type" value="Genomic_DNA"/>
</dbReference>
<name>A0A158KJC6_9BURK</name>
<dbReference type="Proteomes" id="UP000054925">
    <property type="component" value="Unassembled WGS sequence"/>
</dbReference>
<keyword evidence="4" id="KW-1185">Reference proteome</keyword>
<evidence type="ECO:0000313" key="3">
    <source>
        <dbReference type="EMBL" id="SAL81207.1"/>
    </source>
</evidence>
<organism evidence="3 4">
    <name type="scientific">Caballeronia terrestris</name>
    <dbReference type="NCBI Taxonomy" id="1226301"/>
    <lineage>
        <taxon>Bacteria</taxon>
        <taxon>Pseudomonadati</taxon>
        <taxon>Pseudomonadota</taxon>
        <taxon>Betaproteobacteria</taxon>
        <taxon>Burkholderiales</taxon>
        <taxon>Burkholderiaceae</taxon>
        <taxon>Caballeronia</taxon>
    </lineage>
</organism>
<reference evidence="3" key="1">
    <citation type="submission" date="2016-01" db="EMBL/GenBank/DDBJ databases">
        <authorList>
            <person name="Peeters C."/>
        </authorList>
    </citation>
    <scope>NUCLEOTIDE SEQUENCE [LARGE SCALE GENOMIC DNA]</scope>
    <source>
        <strain evidence="3">LMG 22937</strain>
    </source>
</reference>
<dbReference type="GO" id="GO:0016757">
    <property type="term" value="F:glycosyltransferase activity"/>
    <property type="evidence" value="ECO:0007669"/>
    <property type="project" value="UniProtKB-KW"/>
</dbReference>
<keyword evidence="1" id="KW-0328">Glycosyltransferase</keyword>
<proteinExistence type="predicted"/>
<accession>A0A158KJC6</accession>
<gene>
    <name evidence="3" type="ORF">AWB67_05782</name>
</gene>
<dbReference type="SUPFAM" id="SSF53756">
    <property type="entry name" value="UDP-Glycosyltransferase/glycogen phosphorylase"/>
    <property type="match status" value="1"/>
</dbReference>
<dbReference type="Gene3D" id="3.40.50.2000">
    <property type="entry name" value="Glycogen Phosphorylase B"/>
    <property type="match status" value="2"/>
</dbReference>
<dbReference type="Pfam" id="PF13692">
    <property type="entry name" value="Glyco_trans_1_4"/>
    <property type="match status" value="1"/>
</dbReference>
<keyword evidence="2 3" id="KW-0808">Transferase</keyword>
<dbReference type="AlphaFoldDB" id="A0A158KJC6"/>
<dbReference type="PANTHER" id="PTHR12526:SF510">
    <property type="entry name" value="D-INOSITOL 3-PHOSPHATE GLYCOSYLTRANSFERASE"/>
    <property type="match status" value="1"/>
</dbReference>
<sequence>MQAEKYGQRGDTWFACSALTHREQGGITVKLGIYCDSGINGGHEEMLKRLMLALVDSANIETVHVLVPIANEPLHRFVGELVRDHPKARFVSLPYTAESLRDNFFELHRMIRSMAATLRTLGLDKLLISQGTIASGLAGLFAARYAKVTSVSYLPLVDDGPKSRSGSDKIKWIIKRLLYRMPDEYVTLNGHLRDKLGALAPHARTITLENYVDDRFRQSTLTRSAARAALGLPDDGTYIVAHIGRLNLHQKRQDFLMRAIERHDKAFTNTLVLIIGEGEDAARLRGIVDSSSALSAHVRLLGPQKDVLPFIVASDTLVLPSAYEGVPLVMIEAVLAHRPIVVSRVSGLDSYLPDALLFPADDQDAFVKRIFAARDVPIDALCQDFQQRFSREAFNAQAQSMVRT</sequence>
<comment type="caution">
    <text evidence="3">The sequence shown here is derived from an EMBL/GenBank/DDBJ whole genome shotgun (WGS) entry which is preliminary data.</text>
</comment>
<evidence type="ECO:0000313" key="4">
    <source>
        <dbReference type="Proteomes" id="UP000054925"/>
    </source>
</evidence>
<evidence type="ECO:0000256" key="2">
    <source>
        <dbReference type="ARBA" id="ARBA00022679"/>
    </source>
</evidence>